<dbReference type="GeneID" id="81437212"/>
<name>A0A9W9VFL7_9EURO</name>
<dbReference type="Proteomes" id="UP001147782">
    <property type="component" value="Unassembled WGS sequence"/>
</dbReference>
<dbReference type="EMBL" id="JAPZBS010000004">
    <property type="protein sequence ID" value="KAJ5377695.1"/>
    <property type="molecule type" value="Genomic_DNA"/>
</dbReference>
<dbReference type="GO" id="GO:0008270">
    <property type="term" value="F:zinc ion binding"/>
    <property type="evidence" value="ECO:0007669"/>
    <property type="project" value="InterPro"/>
</dbReference>
<dbReference type="GO" id="GO:0001228">
    <property type="term" value="F:DNA-binding transcription activator activity, RNA polymerase II-specific"/>
    <property type="evidence" value="ECO:0007669"/>
    <property type="project" value="TreeGrafter"/>
</dbReference>
<evidence type="ECO:0000256" key="2">
    <source>
        <dbReference type="ARBA" id="ARBA00023125"/>
    </source>
</evidence>
<dbReference type="Pfam" id="PF00172">
    <property type="entry name" value="Zn_clus"/>
    <property type="match status" value="1"/>
</dbReference>
<evidence type="ECO:0000256" key="3">
    <source>
        <dbReference type="ARBA" id="ARBA00023163"/>
    </source>
</evidence>
<reference evidence="7" key="2">
    <citation type="journal article" date="2023" name="IMA Fungus">
        <title>Comparative genomic study of the Penicillium genus elucidates a diverse pangenome and 15 lateral gene transfer events.</title>
        <authorList>
            <person name="Petersen C."/>
            <person name="Sorensen T."/>
            <person name="Nielsen M.R."/>
            <person name="Sondergaard T.E."/>
            <person name="Sorensen J.L."/>
            <person name="Fitzpatrick D.A."/>
            <person name="Frisvad J.C."/>
            <person name="Nielsen K.L."/>
        </authorList>
    </citation>
    <scope>NUCLEOTIDE SEQUENCE</scope>
    <source>
        <strain evidence="7">IBT 29864</strain>
    </source>
</reference>
<dbReference type="PANTHER" id="PTHR47784:SF14">
    <property type="entry name" value="ZN(II)2CYS6 TRANSCRIPTION FACTOR (EUROFUNG)"/>
    <property type="match status" value="1"/>
</dbReference>
<evidence type="ECO:0000259" key="6">
    <source>
        <dbReference type="PROSITE" id="PS50048"/>
    </source>
</evidence>
<dbReference type="AlphaFoldDB" id="A0A9W9VFL7"/>
<dbReference type="RefSeq" id="XP_056556558.1">
    <property type="nucleotide sequence ID" value="XM_056698033.1"/>
</dbReference>
<dbReference type="Pfam" id="PF11951">
    <property type="entry name" value="Fungal_trans_2"/>
    <property type="match status" value="1"/>
</dbReference>
<keyword evidence="4" id="KW-0539">Nucleus</keyword>
<feature type="domain" description="Zn(2)-C6 fungal-type" evidence="6">
    <location>
        <begin position="12"/>
        <end position="42"/>
    </location>
</feature>
<keyword evidence="1" id="KW-0805">Transcription regulation</keyword>
<accession>A0A9W9VFL7</accession>
<keyword evidence="8" id="KW-1185">Reference proteome</keyword>
<dbReference type="PROSITE" id="PS50048">
    <property type="entry name" value="ZN2_CY6_FUNGAL_2"/>
    <property type="match status" value="1"/>
</dbReference>
<dbReference type="InterPro" id="IPR053157">
    <property type="entry name" value="Sterol_Uptake_Regulator"/>
</dbReference>
<dbReference type="PANTHER" id="PTHR47784">
    <property type="entry name" value="STEROL UPTAKE CONTROL PROTEIN 2"/>
    <property type="match status" value="1"/>
</dbReference>
<keyword evidence="2" id="KW-0238">DNA-binding</keyword>
<comment type="caution">
    <text evidence="7">The sequence shown here is derived from an EMBL/GenBank/DDBJ whole genome shotgun (WGS) entry which is preliminary data.</text>
</comment>
<dbReference type="InterPro" id="IPR036864">
    <property type="entry name" value="Zn2-C6_fun-type_DNA-bd_sf"/>
</dbReference>
<keyword evidence="3" id="KW-0804">Transcription</keyword>
<evidence type="ECO:0000256" key="1">
    <source>
        <dbReference type="ARBA" id="ARBA00023015"/>
    </source>
</evidence>
<feature type="compositionally biased region" description="Low complexity" evidence="5">
    <location>
        <begin position="63"/>
        <end position="74"/>
    </location>
</feature>
<feature type="region of interest" description="Disordered" evidence="5">
    <location>
        <begin position="51"/>
        <end position="74"/>
    </location>
</feature>
<protein>
    <recommendedName>
        <fullName evidence="6">Zn(2)-C6 fungal-type domain-containing protein</fullName>
    </recommendedName>
</protein>
<dbReference type="SMART" id="SM00066">
    <property type="entry name" value="GAL4"/>
    <property type="match status" value="1"/>
</dbReference>
<dbReference type="PROSITE" id="PS00463">
    <property type="entry name" value="ZN2_CY6_FUNGAL_1"/>
    <property type="match status" value="1"/>
</dbReference>
<dbReference type="Gene3D" id="4.10.240.10">
    <property type="entry name" value="Zn(2)-C6 fungal-type DNA-binding domain"/>
    <property type="match status" value="1"/>
</dbReference>
<sequence>MPRRCHTKSRKGCVQCKERHVKCDEQRPTCSLCVKRELTCTYVTPLPRRKPAVDIPEEGKAQSTSGTSSPPTVSRLPRLEEMRLFHHAFTVTSLSFVKDDIDREFWQSVLPRIATSHDYVMDGTLAVAALHLASLEPGRSSHWLETALTYQNSAIAGLSRHLATIKQNYEALFSCSIFNLIFVTAYPGIYGDGNPVEPLEEILTMRSFLSGTAFLFLQIYHGEERTSIDPWVRRDKKSPVSKDRYDSEDPKMVELHKKTLEKLHSLRITIDKLQNPHQEIYRSTHDLLLKATEGWPTEDSISWPIEIGDPFLDLVKQGDWMARIMLLFHGLGMHLMSRKWFARGSGRRLVLGILQPLEGKVPPEWQDITQWIREAVDI</sequence>
<organism evidence="7 8">
    <name type="scientific">Penicillium cataractarum</name>
    <dbReference type="NCBI Taxonomy" id="2100454"/>
    <lineage>
        <taxon>Eukaryota</taxon>
        <taxon>Fungi</taxon>
        <taxon>Dikarya</taxon>
        <taxon>Ascomycota</taxon>
        <taxon>Pezizomycotina</taxon>
        <taxon>Eurotiomycetes</taxon>
        <taxon>Eurotiomycetidae</taxon>
        <taxon>Eurotiales</taxon>
        <taxon>Aspergillaceae</taxon>
        <taxon>Penicillium</taxon>
    </lineage>
</organism>
<dbReference type="InterPro" id="IPR001138">
    <property type="entry name" value="Zn2Cys6_DnaBD"/>
</dbReference>
<evidence type="ECO:0000313" key="7">
    <source>
        <dbReference type="EMBL" id="KAJ5377695.1"/>
    </source>
</evidence>
<dbReference type="GO" id="GO:0003677">
    <property type="term" value="F:DNA binding"/>
    <property type="evidence" value="ECO:0007669"/>
    <property type="project" value="UniProtKB-KW"/>
</dbReference>
<dbReference type="SUPFAM" id="SSF57701">
    <property type="entry name" value="Zn2/Cys6 DNA-binding domain"/>
    <property type="match status" value="1"/>
</dbReference>
<dbReference type="CDD" id="cd00067">
    <property type="entry name" value="GAL4"/>
    <property type="match status" value="1"/>
</dbReference>
<dbReference type="InterPro" id="IPR021858">
    <property type="entry name" value="Fun_TF"/>
</dbReference>
<evidence type="ECO:0000256" key="5">
    <source>
        <dbReference type="SAM" id="MobiDB-lite"/>
    </source>
</evidence>
<proteinExistence type="predicted"/>
<evidence type="ECO:0000313" key="8">
    <source>
        <dbReference type="Proteomes" id="UP001147782"/>
    </source>
</evidence>
<gene>
    <name evidence="7" type="ORF">N7496_005104</name>
</gene>
<reference evidence="7" key="1">
    <citation type="submission" date="2022-11" db="EMBL/GenBank/DDBJ databases">
        <authorList>
            <person name="Petersen C."/>
        </authorList>
    </citation>
    <scope>NUCLEOTIDE SEQUENCE</scope>
    <source>
        <strain evidence="7">IBT 29864</strain>
    </source>
</reference>
<evidence type="ECO:0000256" key="4">
    <source>
        <dbReference type="ARBA" id="ARBA00023242"/>
    </source>
</evidence>
<dbReference type="OrthoDB" id="4937900at2759"/>